<evidence type="ECO:0000313" key="8">
    <source>
        <dbReference type="Proteomes" id="UP000050509"/>
    </source>
</evidence>
<dbReference type="PROSITE" id="PS50850">
    <property type="entry name" value="MFS"/>
    <property type="match status" value="1"/>
</dbReference>
<feature type="domain" description="Major facilitator superfamily (MFS) profile" evidence="6">
    <location>
        <begin position="11"/>
        <end position="122"/>
    </location>
</feature>
<evidence type="ECO:0000313" key="7">
    <source>
        <dbReference type="EMBL" id="KPV51948.1"/>
    </source>
</evidence>
<dbReference type="PANTHER" id="PTHR42718:SF48">
    <property type="entry name" value="CONSERVED TWO-DOMAIN MEMBRANE PROTEIN-RELATED"/>
    <property type="match status" value="1"/>
</dbReference>
<evidence type="ECO:0000259" key="6">
    <source>
        <dbReference type="PROSITE" id="PS50850"/>
    </source>
</evidence>
<evidence type="ECO:0000256" key="5">
    <source>
        <dbReference type="SAM" id="Phobius"/>
    </source>
</evidence>
<reference evidence="7 8" key="1">
    <citation type="submission" date="2015-09" db="EMBL/GenBank/DDBJ databases">
        <title>Draft genome sequence of Kouleothrix aurantiaca JCM 19913.</title>
        <authorList>
            <person name="Hemp J."/>
        </authorList>
    </citation>
    <scope>NUCLEOTIDE SEQUENCE [LARGE SCALE GENOMIC DNA]</scope>
    <source>
        <strain evidence="7 8">COM-B</strain>
    </source>
</reference>
<evidence type="ECO:0000256" key="1">
    <source>
        <dbReference type="ARBA" id="ARBA00004651"/>
    </source>
</evidence>
<dbReference type="Gene3D" id="1.20.1720.10">
    <property type="entry name" value="Multidrug resistance protein D"/>
    <property type="match status" value="1"/>
</dbReference>
<keyword evidence="4 5" id="KW-0472">Membrane</keyword>
<dbReference type="InterPro" id="IPR036259">
    <property type="entry name" value="MFS_trans_sf"/>
</dbReference>
<name>A0A0P9FFS9_9CHLR</name>
<accession>A0A0P9FFS9</accession>
<keyword evidence="8" id="KW-1185">Reference proteome</keyword>
<feature type="non-terminal residue" evidence="7">
    <location>
        <position position="122"/>
    </location>
</feature>
<dbReference type="AlphaFoldDB" id="A0A0P9FFS9"/>
<protein>
    <submittedName>
        <fullName evidence="7">MFS transporter</fullName>
    </submittedName>
</protein>
<dbReference type="EMBL" id="LJCR01000715">
    <property type="protein sequence ID" value="KPV51948.1"/>
    <property type="molecule type" value="Genomic_DNA"/>
</dbReference>
<comment type="subcellular location">
    <subcellularLocation>
        <location evidence="1">Cell membrane</location>
        <topology evidence="1">Multi-pass membrane protein</topology>
    </subcellularLocation>
</comment>
<keyword evidence="2 5" id="KW-0812">Transmembrane</keyword>
<dbReference type="InterPro" id="IPR020846">
    <property type="entry name" value="MFS_dom"/>
</dbReference>
<dbReference type="PROSITE" id="PS00216">
    <property type="entry name" value="SUGAR_TRANSPORT_1"/>
    <property type="match status" value="1"/>
</dbReference>
<keyword evidence="3 5" id="KW-1133">Transmembrane helix</keyword>
<dbReference type="GO" id="GO:0005886">
    <property type="term" value="C:plasma membrane"/>
    <property type="evidence" value="ECO:0007669"/>
    <property type="project" value="UniProtKB-SubCell"/>
</dbReference>
<organism evidence="7 8">
    <name type="scientific">Kouleothrix aurantiaca</name>
    <dbReference type="NCBI Taxonomy" id="186479"/>
    <lineage>
        <taxon>Bacteria</taxon>
        <taxon>Bacillati</taxon>
        <taxon>Chloroflexota</taxon>
        <taxon>Chloroflexia</taxon>
        <taxon>Chloroflexales</taxon>
        <taxon>Roseiflexineae</taxon>
        <taxon>Roseiflexaceae</taxon>
        <taxon>Kouleothrix</taxon>
    </lineage>
</organism>
<evidence type="ECO:0000256" key="4">
    <source>
        <dbReference type="ARBA" id="ARBA00023136"/>
    </source>
</evidence>
<feature type="transmembrane region" description="Helical" evidence="5">
    <location>
        <begin position="48"/>
        <end position="66"/>
    </location>
</feature>
<dbReference type="Proteomes" id="UP000050509">
    <property type="component" value="Unassembled WGS sequence"/>
</dbReference>
<proteinExistence type="predicted"/>
<dbReference type="GO" id="GO:0022857">
    <property type="term" value="F:transmembrane transporter activity"/>
    <property type="evidence" value="ECO:0007669"/>
    <property type="project" value="InterPro"/>
</dbReference>
<sequence length="122" mass="12608">MKQKSPSPWAILAVTSLAVFAVMLDALVLFVAFPAIERSFSGVSGAQLSWVLNAYTIVYGALLVPAGRFADRVGRKRVFLAGATLFTLASVLCGLAGSPALLIAARVLQAVGGAMLTPTSLA</sequence>
<dbReference type="PANTHER" id="PTHR42718">
    <property type="entry name" value="MAJOR FACILITATOR SUPERFAMILY MULTIDRUG TRANSPORTER MFSC"/>
    <property type="match status" value="1"/>
</dbReference>
<gene>
    <name evidence="7" type="ORF">SE17_18330</name>
</gene>
<feature type="transmembrane region" description="Helical" evidence="5">
    <location>
        <begin position="78"/>
        <end position="105"/>
    </location>
</feature>
<dbReference type="InterPro" id="IPR005829">
    <property type="entry name" value="Sugar_transporter_CS"/>
</dbReference>
<dbReference type="SUPFAM" id="SSF103473">
    <property type="entry name" value="MFS general substrate transporter"/>
    <property type="match status" value="1"/>
</dbReference>
<feature type="transmembrane region" description="Helical" evidence="5">
    <location>
        <begin position="12"/>
        <end position="36"/>
    </location>
</feature>
<dbReference type="Pfam" id="PF07690">
    <property type="entry name" value="MFS_1"/>
    <property type="match status" value="1"/>
</dbReference>
<evidence type="ECO:0000256" key="2">
    <source>
        <dbReference type="ARBA" id="ARBA00022692"/>
    </source>
</evidence>
<evidence type="ECO:0000256" key="3">
    <source>
        <dbReference type="ARBA" id="ARBA00022989"/>
    </source>
</evidence>
<dbReference type="InterPro" id="IPR011701">
    <property type="entry name" value="MFS"/>
</dbReference>
<comment type="caution">
    <text evidence="7">The sequence shown here is derived from an EMBL/GenBank/DDBJ whole genome shotgun (WGS) entry which is preliminary data.</text>
</comment>